<evidence type="ECO:0000313" key="2">
    <source>
        <dbReference type="Proteomes" id="UP001163046"/>
    </source>
</evidence>
<dbReference type="AlphaFoldDB" id="A0A9X0D3I0"/>
<reference evidence="1" key="1">
    <citation type="submission" date="2023-01" db="EMBL/GenBank/DDBJ databases">
        <title>Genome assembly of the deep-sea coral Lophelia pertusa.</title>
        <authorList>
            <person name="Herrera S."/>
            <person name="Cordes E."/>
        </authorList>
    </citation>
    <scope>NUCLEOTIDE SEQUENCE</scope>
    <source>
        <strain evidence="1">USNM1676648</strain>
        <tissue evidence="1">Polyp</tissue>
    </source>
</reference>
<dbReference type="InterPro" id="IPR032675">
    <property type="entry name" value="LRR_dom_sf"/>
</dbReference>
<evidence type="ECO:0000313" key="1">
    <source>
        <dbReference type="EMBL" id="KAJ7385530.1"/>
    </source>
</evidence>
<dbReference type="Pfam" id="PF13516">
    <property type="entry name" value="LRR_6"/>
    <property type="match status" value="2"/>
</dbReference>
<dbReference type="InterPro" id="IPR006553">
    <property type="entry name" value="Leu-rich_rpt_Cys-con_subtyp"/>
</dbReference>
<dbReference type="SUPFAM" id="SSF52047">
    <property type="entry name" value="RNI-like"/>
    <property type="match status" value="2"/>
</dbReference>
<dbReference type="PANTHER" id="PTHR13318:SF105">
    <property type="entry name" value="F-BOX_LRR-REPEAT PROTEIN 3"/>
    <property type="match status" value="1"/>
</dbReference>
<sequence>MCSSLVSDQILAAVGCRCKKLTQLSLKNCSRLTTKALKEIPINLLCLQLINLSGCLACTDDVLNLLGTSCPELRVLRVESCSMVTDAGVDGLCGDDNNPKCRKLREVNLTSTGITSYGMQKMLNSQLELQKLSLALTISSETFELSSGSRSLLKLSSVDLSYTSITDTSIKSLCEICPMLCELSVNCCTSVTAVSLQYIASLKHLRALSIADNTTIKFHPHIAQFLAKSGDSLKALNISGMENVDTEVLGVCCKSLKCLIMADCREVTGSFIHVSTGQESKSLSLSQACPKLNILNLHSCLFTQHKSLSEHLAAILPNSAELQELDFSGIEKLSDEIVLLFIQSSNLSNLRSMNISRCCEISVAPIELLVEVCKSLTQLNLSHCRNISLRDAESLRKLSRDHGVRLNITWV</sequence>
<proteinExistence type="predicted"/>
<gene>
    <name evidence="1" type="ORF">OS493_015102</name>
</gene>
<evidence type="ECO:0008006" key="3">
    <source>
        <dbReference type="Google" id="ProtNLM"/>
    </source>
</evidence>
<dbReference type="SMART" id="SM00367">
    <property type="entry name" value="LRR_CC"/>
    <property type="match status" value="7"/>
</dbReference>
<dbReference type="Gene3D" id="3.80.10.10">
    <property type="entry name" value="Ribonuclease Inhibitor"/>
    <property type="match status" value="4"/>
</dbReference>
<name>A0A9X0D3I0_9CNID</name>
<dbReference type="GO" id="GO:0031146">
    <property type="term" value="P:SCF-dependent proteasomal ubiquitin-dependent protein catabolic process"/>
    <property type="evidence" value="ECO:0007669"/>
    <property type="project" value="TreeGrafter"/>
</dbReference>
<dbReference type="Proteomes" id="UP001163046">
    <property type="component" value="Unassembled WGS sequence"/>
</dbReference>
<dbReference type="OrthoDB" id="16120at2759"/>
<dbReference type="EMBL" id="MU825880">
    <property type="protein sequence ID" value="KAJ7385530.1"/>
    <property type="molecule type" value="Genomic_DNA"/>
</dbReference>
<dbReference type="GO" id="GO:0019005">
    <property type="term" value="C:SCF ubiquitin ligase complex"/>
    <property type="evidence" value="ECO:0007669"/>
    <property type="project" value="TreeGrafter"/>
</dbReference>
<keyword evidence="2" id="KW-1185">Reference proteome</keyword>
<organism evidence="1 2">
    <name type="scientific">Desmophyllum pertusum</name>
    <dbReference type="NCBI Taxonomy" id="174260"/>
    <lineage>
        <taxon>Eukaryota</taxon>
        <taxon>Metazoa</taxon>
        <taxon>Cnidaria</taxon>
        <taxon>Anthozoa</taxon>
        <taxon>Hexacorallia</taxon>
        <taxon>Scleractinia</taxon>
        <taxon>Caryophylliina</taxon>
        <taxon>Caryophylliidae</taxon>
        <taxon>Desmophyllum</taxon>
    </lineage>
</organism>
<comment type="caution">
    <text evidence="1">The sequence shown here is derived from an EMBL/GenBank/DDBJ whole genome shotgun (WGS) entry which is preliminary data.</text>
</comment>
<dbReference type="PANTHER" id="PTHR13318">
    <property type="entry name" value="PARTNER OF PAIRED, ISOFORM B-RELATED"/>
    <property type="match status" value="1"/>
</dbReference>
<accession>A0A9X0D3I0</accession>
<protein>
    <recommendedName>
        <fullName evidence="3">F-box/LRR-repeat protein 2</fullName>
    </recommendedName>
</protein>
<dbReference type="InterPro" id="IPR001611">
    <property type="entry name" value="Leu-rich_rpt"/>
</dbReference>